<dbReference type="PANTHER" id="PTHR43226">
    <property type="entry name" value="XAA-PRO AMINOPEPTIDASE 3"/>
    <property type="match status" value="1"/>
</dbReference>
<dbReference type="GO" id="GO:0070006">
    <property type="term" value="F:metalloaminopeptidase activity"/>
    <property type="evidence" value="ECO:0007669"/>
    <property type="project" value="InterPro"/>
</dbReference>
<dbReference type="GO" id="GO:0006508">
    <property type="term" value="P:proteolysis"/>
    <property type="evidence" value="ECO:0007669"/>
    <property type="project" value="TreeGrafter"/>
</dbReference>
<evidence type="ECO:0000256" key="2">
    <source>
        <dbReference type="ARBA" id="ARBA00001936"/>
    </source>
</evidence>
<dbReference type="CDD" id="cd01087">
    <property type="entry name" value="Prolidase"/>
    <property type="match status" value="1"/>
</dbReference>
<dbReference type="InterPro" id="IPR029149">
    <property type="entry name" value="Creatin/AminoP/Spt16_N"/>
</dbReference>
<evidence type="ECO:0000256" key="4">
    <source>
        <dbReference type="ARBA" id="ARBA00012574"/>
    </source>
</evidence>
<dbReference type="EMBL" id="CP120682">
    <property type="protein sequence ID" value="WKN36064.1"/>
    <property type="molecule type" value="Genomic_DNA"/>
</dbReference>
<accession>A0AA49GLQ5</accession>
<dbReference type="Gene3D" id="3.40.350.10">
    <property type="entry name" value="Creatinase/prolidase N-terminal domain"/>
    <property type="match status" value="1"/>
</dbReference>
<evidence type="ECO:0000256" key="6">
    <source>
        <dbReference type="ARBA" id="ARBA00022801"/>
    </source>
</evidence>
<keyword evidence="9" id="KW-0645">Protease</keyword>
<dbReference type="EC" id="3.4.11.9" evidence="4"/>
<dbReference type="GO" id="GO:0005829">
    <property type="term" value="C:cytosol"/>
    <property type="evidence" value="ECO:0007669"/>
    <property type="project" value="TreeGrafter"/>
</dbReference>
<reference evidence="9" key="2">
    <citation type="journal article" date="2024" name="Antonie Van Leeuwenhoek">
        <title>Roseihalotalea indica gen. nov., sp. nov., a halophilic Bacteroidetes from mesopelagic Southwest Indian Ocean with higher carbohydrate metabolic potential.</title>
        <authorList>
            <person name="Chen B."/>
            <person name="Zhang M."/>
            <person name="Lin D."/>
            <person name="Ye J."/>
            <person name="Tang K."/>
        </authorList>
    </citation>
    <scope>NUCLEOTIDE SEQUENCE</scope>
    <source>
        <strain evidence="9">TK19036</strain>
    </source>
</reference>
<organism evidence="9">
    <name type="scientific">Roseihalotalea indica</name>
    <dbReference type="NCBI Taxonomy" id="2867963"/>
    <lineage>
        <taxon>Bacteria</taxon>
        <taxon>Pseudomonadati</taxon>
        <taxon>Bacteroidota</taxon>
        <taxon>Cytophagia</taxon>
        <taxon>Cytophagales</taxon>
        <taxon>Catalimonadaceae</taxon>
        <taxon>Roseihalotalea</taxon>
    </lineage>
</organism>
<evidence type="ECO:0000256" key="5">
    <source>
        <dbReference type="ARBA" id="ARBA00022723"/>
    </source>
</evidence>
<name>A0AA49GLQ5_9BACT</name>
<comment type="cofactor">
    <cofactor evidence="2">
        <name>Mn(2+)</name>
        <dbReference type="ChEBI" id="CHEBI:29035"/>
    </cofactor>
</comment>
<keyword evidence="7" id="KW-0464">Manganese</keyword>
<dbReference type="InterPro" id="IPR036005">
    <property type="entry name" value="Creatinase/aminopeptidase-like"/>
</dbReference>
<proteinExistence type="inferred from homology"/>
<protein>
    <recommendedName>
        <fullName evidence="4">Xaa-Pro aminopeptidase</fullName>
        <ecNumber evidence="4">3.4.11.9</ecNumber>
    </recommendedName>
</protein>
<keyword evidence="9" id="KW-0031">Aminopeptidase</keyword>
<comment type="similarity">
    <text evidence="3">Belongs to the peptidase M24B family.</text>
</comment>
<comment type="catalytic activity">
    <reaction evidence="1">
        <text>Release of any N-terminal amino acid, including proline, that is linked to proline, even from a dipeptide or tripeptide.</text>
        <dbReference type="EC" id="3.4.11.9"/>
    </reaction>
</comment>
<keyword evidence="5" id="KW-0479">Metal-binding</keyword>
<dbReference type="Gene3D" id="3.90.230.10">
    <property type="entry name" value="Creatinase/methionine aminopeptidase superfamily"/>
    <property type="match status" value="1"/>
</dbReference>
<dbReference type="InterPro" id="IPR052433">
    <property type="entry name" value="X-Pro_dipept-like"/>
</dbReference>
<dbReference type="SUPFAM" id="SSF53092">
    <property type="entry name" value="Creatinase/prolidase N-terminal domain"/>
    <property type="match status" value="1"/>
</dbReference>
<evidence type="ECO:0000259" key="8">
    <source>
        <dbReference type="SMART" id="SM01011"/>
    </source>
</evidence>
<sequence>MSNSQIFSASVYQQRREILRQKFDTGLVLLLGNEESSMNFSANWYRFRQDSTFLYYAGIDQPDLALLLDIDEASETVYGDDLTMDDIVWTGPQPTVAELGQSVGIDHSAPMAQLTDVLKKAAEQGRPIHFLPPYRPENSQKLHQWLGIPLAQISDKASIPLIKTVVEQRSIKSAEEVAEMEKAVTISNQMHRAAMVAAQPGMKEFELVGKVRAEAIAGGGDIAYPIILTVNGQTLHNHYYGNTLQEGDMVLVDAGAETASHYAGDLTRTFPVSKKFTSAQQEAYQVVLNAYHAAVDALKPGARFLDIHLLASEKLTEGLIEMGLMQGDPKEAVAQGAHAQFFQCGLGHMIGMDVHDMEDLGEQYVGYSDNLKKSTEFGLKSLRLGKALEAGHTLTVEPGLYFIPELMDMWKSEKKHADFIRYDRLDAFRNFGGIRVENNFLITEEGNKKLGEYLPLELDEIEALR</sequence>
<gene>
    <name evidence="9" type="ORF">K4G66_27230</name>
</gene>
<dbReference type="PANTHER" id="PTHR43226:SF4">
    <property type="entry name" value="XAA-PRO AMINOPEPTIDASE 3"/>
    <property type="match status" value="1"/>
</dbReference>
<reference evidence="9" key="1">
    <citation type="journal article" date="2023" name="Comput. Struct. Biotechnol. J.">
        <title>Discovery of a novel marine Bacteroidetes with a rich repertoire of carbohydrate-active enzymes.</title>
        <authorList>
            <person name="Chen B."/>
            <person name="Liu G."/>
            <person name="Chen Q."/>
            <person name="Wang H."/>
            <person name="Liu L."/>
            <person name="Tang K."/>
        </authorList>
    </citation>
    <scope>NUCLEOTIDE SEQUENCE</scope>
    <source>
        <strain evidence="9">TK19036</strain>
    </source>
</reference>
<dbReference type="AlphaFoldDB" id="A0AA49GLQ5"/>
<dbReference type="SMART" id="SM01011">
    <property type="entry name" value="AMP_N"/>
    <property type="match status" value="1"/>
</dbReference>
<evidence type="ECO:0000256" key="3">
    <source>
        <dbReference type="ARBA" id="ARBA00008766"/>
    </source>
</evidence>
<keyword evidence="6" id="KW-0378">Hydrolase</keyword>
<dbReference type="SUPFAM" id="SSF55920">
    <property type="entry name" value="Creatinase/aminopeptidase"/>
    <property type="match status" value="1"/>
</dbReference>
<evidence type="ECO:0000256" key="7">
    <source>
        <dbReference type="ARBA" id="ARBA00023211"/>
    </source>
</evidence>
<feature type="domain" description="Aminopeptidase P N-terminal" evidence="8">
    <location>
        <begin position="7"/>
        <end position="139"/>
    </location>
</feature>
<dbReference type="InterPro" id="IPR000994">
    <property type="entry name" value="Pept_M24"/>
</dbReference>
<evidence type="ECO:0000313" key="9">
    <source>
        <dbReference type="EMBL" id="WKN36064.1"/>
    </source>
</evidence>
<evidence type="ECO:0000256" key="1">
    <source>
        <dbReference type="ARBA" id="ARBA00001424"/>
    </source>
</evidence>
<dbReference type="InterPro" id="IPR007865">
    <property type="entry name" value="Aminopep_P_N"/>
</dbReference>
<dbReference type="Pfam" id="PF00557">
    <property type="entry name" value="Peptidase_M24"/>
    <property type="match status" value="1"/>
</dbReference>
<dbReference type="GO" id="GO:0030145">
    <property type="term" value="F:manganese ion binding"/>
    <property type="evidence" value="ECO:0007669"/>
    <property type="project" value="InterPro"/>
</dbReference>
<dbReference type="Pfam" id="PF05195">
    <property type="entry name" value="AMP_N"/>
    <property type="match status" value="1"/>
</dbReference>